<dbReference type="GeneID" id="130472107"/>
<dbReference type="Proteomes" id="UP000813463">
    <property type="component" value="Chromosome 4"/>
</dbReference>
<organism evidence="5 6">
    <name type="scientific">Spinacia oleracea</name>
    <name type="common">Spinach</name>
    <dbReference type="NCBI Taxonomy" id="3562"/>
    <lineage>
        <taxon>Eukaryota</taxon>
        <taxon>Viridiplantae</taxon>
        <taxon>Streptophyta</taxon>
        <taxon>Embryophyta</taxon>
        <taxon>Tracheophyta</taxon>
        <taxon>Spermatophyta</taxon>
        <taxon>Magnoliopsida</taxon>
        <taxon>eudicotyledons</taxon>
        <taxon>Gunneridae</taxon>
        <taxon>Pentapetalae</taxon>
        <taxon>Caryophyllales</taxon>
        <taxon>Chenopodiaceae</taxon>
        <taxon>Chenopodioideae</taxon>
        <taxon>Anserineae</taxon>
        <taxon>Spinacia</taxon>
    </lineage>
</organism>
<dbReference type="PANTHER" id="PTHR33227:SF48">
    <property type="entry name" value="STIGMA-SPECIFIC STIG1-LIKE PROTEIN 4"/>
    <property type="match status" value="1"/>
</dbReference>
<reference evidence="5" key="1">
    <citation type="journal article" date="2021" name="Nat. Commun.">
        <title>Genomic analyses provide insights into spinach domestication and the genetic basis of agronomic traits.</title>
        <authorList>
            <person name="Cai X."/>
            <person name="Sun X."/>
            <person name="Xu C."/>
            <person name="Sun H."/>
            <person name="Wang X."/>
            <person name="Ge C."/>
            <person name="Zhang Z."/>
            <person name="Wang Q."/>
            <person name="Fei Z."/>
            <person name="Jiao C."/>
            <person name="Wang Q."/>
        </authorList>
    </citation>
    <scope>NUCLEOTIDE SEQUENCE [LARGE SCALE GENOMIC DNA]</scope>
    <source>
        <strain evidence="5">cv. Varoflay</strain>
    </source>
</reference>
<dbReference type="InterPro" id="IPR006969">
    <property type="entry name" value="Stig-like"/>
</dbReference>
<proteinExistence type="inferred from homology"/>
<dbReference type="RefSeq" id="XP_056698526.1">
    <property type="nucleotide sequence ID" value="XM_056842548.1"/>
</dbReference>
<evidence type="ECO:0000256" key="2">
    <source>
        <dbReference type="ARBA" id="ARBA00022729"/>
    </source>
</evidence>
<evidence type="ECO:0000256" key="3">
    <source>
        <dbReference type="SAM" id="MobiDB-lite"/>
    </source>
</evidence>
<feature type="chain" id="PRO_5045037395" evidence="4">
    <location>
        <begin position="24"/>
        <end position="196"/>
    </location>
</feature>
<keyword evidence="2 4" id="KW-0732">Signal</keyword>
<name>A0ABM3RSC6_SPIOL</name>
<feature type="compositionally biased region" description="Pro residues" evidence="3">
    <location>
        <begin position="169"/>
        <end position="183"/>
    </location>
</feature>
<sequence length="196" mass="21798">MKHLEYTIYLILLVSQTIEAGGAKHNKIEEARLNVTNNANTTSPWLKRIINPRARAQAQGCWNRPWICSGGQFPPRRLCCMNRCIDIMFDPLNCGFCGVRCPFTWQCCNGMCINVNINPYHCGGCYKRCGVGRPCVYGLCGYAQPFPPFPFPPTLPGPPFPFPFPLPPTLPGPPFPFPLPPGSPTGQTSQQIINKE</sequence>
<dbReference type="PANTHER" id="PTHR33227">
    <property type="entry name" value="STIGMA-SPECIFIC STIG1-LIKE PROTEIN 3"/>
    <property type="match status" value="1"/>
</dbReference>
<evidence type="ECO:0000256" key="4">
    <source>
        <dbReference type="SAM" id="SignalP"/>
    </source>
</evidence>
<comment type="similarity">
    <text evidence="1">Belongs to the STIG1 family.</text>
</comment>
<keyword evidence="5" id="KW-1185">Reference proteome</keyword>
<accession>A0ABM3RSC6</accession>
<protein>
    <submittedName>
        <fullName evidence="6">Stigma-specific STIG1-like protein 4</fullName>
    </submittedName>
</protein>
<dbReference type="Pfam" id="PF04885">
    <property type="entry name" value="Stig1"/>
    <property type="match status" value="1"/>
</dbReference>
<evidence type="ECO:0000256" key="1">
    <source>
        <dbReference type="ARBA" id="ARBA00006010"/>
    </source>
</evidence>
<evidence type="ECO:0000313" key="6">
    <source>
        <dbReference type="RefSeq" id="XP_056698526.1"/>
    </source>
</evidence>
<feature type="region of interest" description="Disordered" evidence="3">
    <location>
        <begin position="169"/>
        <end position="196"/>
    </location>
</feature>
<gene>
    <name evidence="6" type="primary">LOC130472107</name>
</gene>
<reference evidence="6" key="2">
    <citation type="submission" date="2025-08" db="UniProtKB">
        <authorList>
            <consortium name="RefSeq"/>
        </authorList>
    </citation>
    <scope>IDENTIFICATION</scope>
    <source>
        <tissue evidence="6">Leaf</tissue>
    </source>
</reference>
<evidence type="ECO:0000313" key="5">
    <source>
        <dbReference type="Proteomes" id="UP000813463"/>
    </source>
</evidence>
<feature type="signal peptide" evidence="4">
    <location>
        <begin position="1"/>
        <end position="23"/>
    </location>
</feature>
<feature type="compositionally biased region" description="Polar residues" evidence="3">
    <location>
        <begin position="187"/>
        <end position="196"/>
    </location>
</feature>